<dbReference type="Gene3D" id="1.10.10.10">
    <property type="entry name" value="Winged helix-like DNA-binding domain superfamily/Winged helix DNA-binding domain"/>
    <property type="match status" value="2"/>
</dbReference>
<dbReference type="InterPro" id="IPR001867">
    <property type="entry name" value="OmpR/PhoB-type_DNA-bd"/>
</dbReference>
<keyword evidence="2" id="KW-0805">Transcription regulation</keyword>
<dbReference type="Pfam" id="PF00486">
    <property type="entry name" value="Trans_reg_C"/>
    <property type="match status" value="1"/>
</dbReference>
<dbReference type="SMART" id="SM01043">
    <property type="entry name" value="BTAD"/>
    <property type="match status" value="1"/>
</dbReference>
<evidence type="ECO:0000313" key="8">
    <source>
        <dbReference type="Proteomes" id="UP000294225"/>
    </source>
</evidence>
<evidence type="ECO:0000259" key="6">
    <source>
        <dbReference type="PROSITE" id="PS51755"/>
    </source>
</evidence>
<dbReference type="GO" id="GO:0000160">
    <property type="term" value="P:phosphorelay signal transduction system"/>
    <property type="evidence" value="ECO:0007669"/>
    <property type="project" value="InterPro"/>
</dbReference>
<feature type="DNA-binding region" description="OmpR/PhoB-type" evidence="5">
    <location>
        <begin position="1"/>
        <end position="90"/>
    </location>
</feature>
<evidence type="ECO:0000256" key="2">
    <source>
        <dbReference type="ARBA" id="ARBA00023015"/>
    </source>
</evidence>
<evidence type="ECO:0000313" key="7">
    <source>
        <dbReference type="EMBL" id="TCC36605.1"/>
    </source>
</evidence>
<comment type="caution">
    <text evidence="7">The sequence shown here is derived from an EMBL/GenBank/DDBJ whole genome shotgun (WGS) entry which is preliminary data.</text>
</comment>
<dbReference type="PANTHER" id="PTHR35807:SF1">
    <property type="entry name" value="TRANSCRIPTIONAL REGULATOR REDD"/>
    <property type="match status" value="1"/>
</dbReference>
<proteinExistence type="inferred from homology"/>
<dbReference type="SUPFAM" id="SSF52540">
    <property type="entry name" value="P-loop containing nucleoside triphosphate hydrolases"/>
    <property type="match status" value="1"/>
</dbReference>
<reference evidence="7 8" key="1">
    <citation type="submission" date="2019-02" db="EMBL/GenBank/DDBJ databases">
        <title>Kribbella capetownensis sp. nov. and Kribbella speibonae sp. nov., isolated from soil.</title>
        <authorList>
            <person name="Curtis S.M."/>
            <person name="Norton I."/>
            <person name="Everest G.J."/>
            <person name="Meyers P.R."/>
        </authorList>
    </citation>
    <scope>NUCLEOTIDE SEQUENCE [LARGE SCALE GENOMIC DNA]</scope>
    <source>
        <strain evidence="7 8">YM55</strain>
    </source>
</reference>
<gene>
    <name evidence="7" type="ORF">E0H92_26625</name>
</gene>
<dbReference type="GO" id="GO:0003677">
    <property type="term" value="F:DNA binding"/>
    <property type="evidence" value="ECO:0007669"/>
    <property type="project" value="UniProtKB-UniRule"/>
</dbReference>
<dbReference type="Gene3D" id="3.40.50.300">
    <property type="entry name" value="P-loop containing nucleotide triphosphate hydrolases"/>
    <property type="match status" value="1"/>
</dbReference>
<dbReference type="InterPro" id="IPR011990">
    <property type="entry name" value="TPR-like_helical_dom_sf"/>
</dbReference>
<dbReference type="CDD" id="cd15831">
    <property type="entry name" value="BTAD"/>
    <property type="match status" value="1"/>
</dbReference>
<dbReference type="AlphaFoldDB" id="A0A4R0J5J7"/>
<evidence type="ECO:0000256" key="1">
    <source>
        <dbReference type="ARBA" id="ARBA00005820"/>
    </source>
</evidence>
<dbReference type="InterPro" id="IPR036388">
    <property type="entry name" value="WH-like_DNA-bd_sf"/>
</dbReference>
<feature type="domain" description="OmpR/PhoB-type" evidence="6">
    <location>
        <begin position="1"/>
        <end position="90"/>
    </location>
</feature>
<dbReference type="SUPFAM" id="SSF48452">
    <property type="entry name" value="TPR-like"/>
    <property type="match status" value="3"/>
</dbReference>
<dbReference type="Proteomes" id="UP000294225">
    <property type="component" value="Unassembled WGS sequence"/>
</dbReference>
<dbReference type="PROSITE" id="PS51755">
    <property type="entry name" value="OMPR_PHOB"/>
    <property type="match status" value="1"/>
</dbReference>
<dbReference type="SMART" id="SM00028">
    <property type="entry name" value="TPR"/>
    <property type="match status" value="7"/>
</dbReference>
<dbReference type="InterPro" id="IPR051677">
    <property type="entry name" value="AfsR-DnrI-RedD_regulator"/>
</dbReference>
<name>A0A4R0J5J7_9ACTN</name>
<dbReference type="SUPFAM" id="SSF46894">
    <property type="entry name" value="C-terminal effector domain of the bipartite response regulators"/>
    <property type="match status" value="1"/>
</dbReference>
<dbReference type="InterPro" id="IPR016032">
    <property type="entry name" value="Sig_transdc_resp-reg_C-effctor"/>
</dbReference>
<evidence type="ECO:0000256" key="5">
    <source>
        <dbReference type="PROSITE-ProRule" id="PRU01091"/>
    </source>
</evidence>
<dbReference type="GO" id="GO:0006355">
    <property type="term" value="P:regulation of DNA-templated transcription"/>
    <property type="evidence" value="ECO:0007669"/>
    <property type="project" value="InterPro"/>
</dbReference>
<dbReference type="SMART" id="SM00862">
    <property type="entry name" value="Trans_reg_C"/>
    <property type="match status" value="1"/>
</dbReference>
<dbReference type="InterPro" id="IPR005158">
    <property type="entry name" value="BTAD"/>
</dbReference>
<dbReference type="PANTHER" id="PTHR35807">
    <property type="entry name" value="TRANSCRIPTIONAL REGULATOR REDD-RELATED"/>
    <property type="match status" value="1"/>
</dbReference>
<dbReference type="InterPro" id="IPR019734">
    <property type="entry name" value="TPR_rpt"/>
</dbReference>
<keyword evidence="4" id="KW-0804">Transcription</keyword>
<dbReference type="Pfam" id="PF03704">
    <property type="entry name" value="BTAD"/>
    <property type="match status" value="1"/>
</dbReference>
<evidence type="ECO:0000256" key="3">
    <source>
        <dbReference type="ARBA" id="ARBA00023125"/>
    </source>
</evidence>
<keyword evidence="3 5" id="KW-0238">DNA-binding</keyword>
<protein>
    <submittedName>
        <fullName evidence="7">AfsR family transcriptional regulator</fullName>
    </submittedName>
</protein>
<dbReference type="InterPro" id="IPR027417">
    <property type="entry name" value="P-loop_NTPase"/>
</dbReference>
<dbReference type="EMBL" id="SJKC01000003">
    <property type="protein sequence ID" value="TCC36605.1"/>
    <property type="molecule type" value="Genomic_DNA"/>
</dbReference>
<sequence>MRFEVLGAVQAVVDGQGVRPVSELRRRLLAVLLVRANRSVAVDTLVEALWGPDAPQRPGSNLQLHVHRLRQVLDRPDRLRGVSGGYLLDVAPDELDALVFADRHSTGRAAAESGELDRAATTFREALELWRGTPYADVDEAQVVGPEARRLAEARLVACEELYDAELGRGRAREIVPELTDLVAGYPLRERLTGQLMLALYRSGRQSKAEATYRAAHRRLARDLKTQPGRELRELYASIRSEDPSLDDPKPARVAVATPVSAPKPAQLPPAPGAFFGRAAERDELDQAGDAGGLVVIAGMAGVGKTGLAVHYAQQVVDRYGDGQLYLDLRGHSSVPALEPLEALGHLLRGLGADPSRVPGSVEEATAEYRSLIAGRKILVLLDNARSAEQVRPLLPATPGCLTLITSRHRLSGLVAREGAERISLGTLEPEAARAVLGRLIGRERATAEAEHVAALAQVCAGLPLALRIAGAQLADEPRRSVADYVSELHDQGLTVLALDDDEESAVAAAFDLSYQHLEPGVRRLFRLAGLIPGIDFTVDALASLGGTTITDARTAVRALSNAHLLEQHAPGRFRFHDLVRDYAKQRAHADSDADRADALNRLCTWYYLGKEAAAGFLISWRLQAPLPPLPDVPQVSLSSEREAVAWLKAEFDNIAAAIRMCADNGPAHWCWHLAVGVIADMERRGHIREVLSIFEIVVATARAAADQQAIALALGETGGLWSSLGRPMPGELIGEMLTAAENSGDAVVAGYARYIAGVVHLRSDDAAAAIEYLSQARDRQERAGDATGLTLTLLHLGNAAFAQGDLHGSLRAYERMVETSGERTPSLTLAGLLNVCHARITIGQVEGIDSLFAHGERLIEQVQDGARRCVLEYMRASWYRDSGRVDEAISLLTAAARRAEELDLLRVQIHICNELGISYLVLGDHAAARDELEQSLAMTASGLLREYRAHALRGLALLALAESSFATAESLAREAIRVAAGADRLQEGDAFTVLARAQLALGDTAASIESGTQALTIHQETSSCLGTARAHHVLGEAQSDKHHLTEALTRFESVGSPEATDVRRLLAAPTA</sequence>
<dbReference type="Gene3D" id="1.25.40.10">
    <property type="entry name" value="Tetratricopeptide repeat domain"/>
    <property type="match status" value="3"/>
</dbReference>
<dbReference type="PRINTS" id="PR00364">
    <property type="entry name" value="DISEASERSIST"/>
</dbReference>
<accession>A0A4R0J5J7</accession>
<organism evidence="7 8">
    <name type="scientific">Kribbella speibonae</name>
    <dbReference type="NCBI Taxonomy" id="1572660"/>
    <lineage>
        <taxon>Bacteria</taxon>
        <taxon>Bacillati</taxon>
        <taxon>Actinomycetota</taxon>
        <taxon>Actinomycetes</taxon>
        <taxon>Propionibacteriales</taxon>
        <taxon>Kribbellaceae</taxon>
        <taxon>Kribbella</taxon>
    </lineage>
</organism>
<comment type="similarity">
    <text evidence="1">Belongs to the AfsR/DnrI/RedD regulatory family.</text>
</comment>
<evidence type="ECO:0000256" key="4">
    <source>
        <dbReference type="ARBA" id="ARBA00023163"/>
    </source>
</evidence>
<dbReference type="GO" id="GO:0043531">
    <property type="term" value="F:ADP binding"/>
    <property type="evidence" value="ECO:0007669"/>
    <property type="project" value="InterPro"/>
</dbReference>